<protein>
    <submittedName>
        <fullName evidence="1">Uncharacterized protein</fullName>
    </submittedName>
</protein>
<accession>A0ABD5S5V7</accession>
<evidence type="ECO:0000313" key="1">
    <source>
        <dbReference type="EMBL" id="MFC6726984.1"/>
    </source>
</evidence>
<comment type="caution">
    <text evidence="1">The sequence shown here is derived from an EMBL/GenBank/DDBJ whole genome shotgun (WGS) entry which is preliminary data.</text>
</comment>
<dbReference type="AlphaFoldDB" id="A0ABD5S5V7"/>
<organism evidence="1 2">
    <name type="scientific">Halobium palmae</name>
    <dbReference type="NCBI Taxonomy" id="1776492"/>
    <lineage>
        <taxon>Archaea</taxon>
        <taxon>Methanobacteriati</taxon>
        <taxon>Methanobacteriota</taxon>
        <taxon>Stenosarchaea group</taxon>
        <taxon>Halobacteria</taxon>
        <taxon>Halobacteriales</taxon>
        <taxon>Haloferacaceae</taxon>
        <taxon>Halobium</taxon>
    </lineage>
</organism>
<gene>
    <name evidence="1" type="ORF">ACFQE1_21905</name>
</gene>
<sequence length="73" mass="7579">RSATTPGRRSAVGAVSVSGPANRLAGERLTESLPDPLLGATNGVEIDLSFGSRRCGEEVRAARTPLDFTPISL</sequence>
<name>A0ABD5S5V7_9EURY</name>
<reference evidence="1 2" key="1">
    <citation type="journal article" date="2019" name="Int. J. Syst. Evol. Microbiol.">
        <title>The Global Catalogue of Microorganisms (GCM) 10K type strain sequencing project: providing services to taxonomists for standard genome sequencing and annotation.</title>
        <authorList>
            <consortium name="The Broad Institute Genomics Platform"/>
            <consortium name="The Broad Institute Genome Sequencing Center for Infectious Disease"/>
            <person name="Wu L."/>
            <person name="Ma J."/>
        </authorList>
    </citation>
    <scope>NUCLEOTIDE SEQUENCE [LARGE SCALE GENOMIC DNA]</scope>
    <source>
        <strain evidence="1 2">NBRC 111368</strain>
    </source>
</reference>
<proteinExistence type="predicted"/>
<dbReference type="EMBL" id="JBHSWU010001569">
    <property type="protein sequence ID" value="MFC6726984.1"/>
    <property type="molecule type" value="Genomic_DNA"/>
</dbReference>
<evidence type="ECO:0000313" key="2">
    <source>
        <dbReference type="Proteomes" id="UP001596328"/>
    </source>
</evidence>
<dbReference type="Proteomes" id="UP001596328">
    <property type="component" value="Unassembled WGS sequence"/>
</dbReference>
<keyword evidence="2" id="KW-1185">Reference proteome</keyword>
<feature type="non-terminal residue" evidence="1">
    <location>
        <position position="1"/>
    </location>
</feature>